<dbReference type="AlphaFoldDB" id="A0A841RKY0"/>
<reference evidence="5 6" key="1">
    <citation type="submission" date="2020-08" db="EMBL/GenBank/DDBJ databases">
        <title>Genomic Encyclopedia of Type Strains, Phase IV (KMG-IV): sequencing the most valuable type-strain genomes for metagenomic binning, comparative biology and taxonomic classification.</title>
        <authorList>
            <person name="Goeker M."/>
        </authorList>
    </citation>
    <scope>NUCLEOTIDE SEQUENCE [LARGE SCALE GENOMIC DNA]</scope>
    <source>
        <strain evidence="5 6">DSM 11805</strain>
    </source>
</reference>
<evidence type="ECO:0000256" key="2">
    <source>
        <dbReference type="ARBA" id="ARBA00023125"/>
    </source>
</evidence>
<dbReference type="PROSITE" id="PS00356">
    <property type="entry name" value="HTH_LACI_1"/>
    <property type="match status" value="1"/>
</dbReference>
<keyword evidence="1" id="KW-0805">Transcription regulation</keyword>
<dbReference type="InterPro" id="IPR028082">
    <property type="entry name" value="Peripla_BP_I"/>
</dbReference>
<evidence type="ECO:0000313" key="6">
    <source>
        <dbReference type="Proteomes" id="UP000572212"/>
    </source>
</evidence>
<dbReference type="GO" id="GO:0003700">
    <property type="term" value="F:DNA-binding transcription factor activity"/>
    <property type="evidence" value="ECO:0007669"/>
    <property type="project" value="TreeGrafter"/>
</dbReference>
<keyword evidence="3" id="KW-0804">Transcription</keyword>
<dbReference type="Gene3D" id="3.40.50.2300">
    <property type="match status" value="2"/>
</dbReference>
<dbReference type="PANTHER" id="PTHR30146:SF109">
    <property type="entry name" value="HTH-TYPE TRANSCRIPTIONAL REGULATOR GALS"/>
    <property type="match status" value="1"/>
</dbReference>
<dbReference type="GO" id="GO:0000976">
    <property type="term" value="F:transcription cis-regulatory region binding"/>
    <property type="evidence" value="ECO:0007669"/>
    <property type="project" value="TreeGrafter"/>
</dbReference>
<dbReference type="SUPFAM" id="SSF47413">
    <property type="entry name" value="lambda repressor-like DNA-binding domains"/>
    <property type="match status" value="1"/>
</dbReference>
<proteinExistence type="predicted"/>
<dbReference type="PROSITE" id="PS50932">
    <property type="entry name" value="HTH_LACI_2"/>
    <property type="match status" value="1"/>
</dbReference>
<dbReference type="SUPFAM" id="SSF53822">
    <property type="entry name" value="Periplasmic binding protein-like I"/>
    <property type="match status" value="1"/>
</dbReference>
<dbReference type="PANTHER" id="PTHR30146">
    <property type="entry name" value="LACI-RELATED TRANSCRIPTIONAL REPRESSOR"/>
    <property type="match status" value="1"/>
</dbReference>
<dbReference type="Proteomes" id="UP000572212">
    <property type="component" value="Unassembled WGS sequence"/>
</dbReference>
<dbReference type="CDD" id="cd01392">
    <property type="entry name" value="HTH_LacI"/>
    <property type="match status" value="1"/>
</dbReference>
<dbReference type="InterPro" id="IPR010982">
    <property type="entry name" value="Lambda_DNA-bd_dom_sf"/>
</dbReference>
<gene>
    <name evidence="5" type="ORF">GGQ92_001310</name>
</gene>
<keyword evidence="2" id="KW-0238">DNA-binding</keyword>
<evidence type="ECO:0000256" key="1">
    <source>
        <dbReference type="ARBA" id="ARBA00023015"/>
    </source>
</evidence>
<protein>
    <submittedName>
        <fullName evidence="5">LacI family transcriptional regulator</fullName>
    </submittedName>
</protein>
<comment type="caution">
    <text evidence="5">The sequence shown here is derived from an EMBL/GenBank/DDBJ whole genome shotgun (WGS) entry which is preliminary data.</text>
</comment>
<dbReference type="InterPro" id="IPR046335">
    <property type="entry name" value="LacI/GalR-like_sensor"/>
</dbReference>
<organism evidence="5 6">
    <name type="scientific">Gracilibacillus halotolerans</name>
    <dbReference type="NCBI Taxonomy" id="74386"/>
    <lineage>
        <taxon>Bacteria</taxon>
        <taxon>Bacillati</taxon>
        <taxon>Bacillota</taxon>
        <taxon>Bacilli</taxon>
        <taxon>Bacillales</taxon>
        <taxon>Bacillaceae</taxon>
        <taxon>Gracilibacillus</taxon>
    </lineage>
</organism>
<feature type="domain" description="HTH lacI-type" evidence="4">
    <location>
        <begin position="3"/>
        <end position="57"/>
    </location>
</feature>
<accession>A0A841RKY0</accession>
<dbReference type="SMART" id="SM00354">
    <property type="entry name" value="HTH_LACI"/>
    <property type="match status" value="1"/>
</dbReference>
<dbReference type="RefSeq" id="WP_184245878.1">
    <property type="nucleotide sequence ID" value="NZ_BAAACU010000058.1"/>
</dbReference>
<evidence type="ECO:0000313" key="5">
    <source>
        <dbReference type="EMBL" id="MBB6512527.1"/>
    </source>
</evidence>
<name>A0A841RKY0_9BACI</name>
<dbReference type="Pfam" id="PF13377">
    <property type="entry name" value="Peripla_BP_3"/>
    <property type="match status" value="1"/>
</dbReference>
<dbReference type="EMBL" id="JACHON010000003">
    <property type="protein sequence ID" value="MBB6512527.1"/>
    <property type="molecule type" value="Genomic_DNA"/>
</dbReference>
<dbReference type="Pfam" id="PF00356">
    <property type="entry name" value="LacI"/>
    <property type="match status" value="1"/>
</dbReference>
<keyword evidence="6" id="KW-1185">Reference proteome</keyword>
<dbReference type="InterPro" id="IPR000843">
    <property type="entry name" value="HTH_LacI"/>
</dbReference>
<dbReference type="PRINTS" id="PR00036">
    <property type="entry name" value="HTHLACI"/>
</dbReference>
<dbReference type="Gene3D" id="1.10.260.40">
    <property type="entry name" value="lambda repressor-like DNA-binding domains"/>
    <property type="match status" value="1"/>
</dbReference>
<evidence type="ECO:0000259" key="4">
    <source>
        <dbReference type="PROSITE" id="PS50932"/>
    </source>
</evidence>
<evidence type="ECO:0000256" key="3">
    <source>
        <dbReference type="ARBA" id="ARBA00023163"/>
    </source>
</evidence>
<sequence length="327" mass="36319">MTVTIKDVAKVANVSYSTVSKALNNSPLVKEATKKKVLKVAKELGYEPNLAAKQLVSKRTEVIGLVWPTIERIVLATLVTNISNAFKQTPYSMILSVDTPETAMETFRKFSVDGIIAFAESDLPLESFANIPVVNYGVYKQGDVSYPTIDANHEKAIELAVDHLHRQGHKHIVYAGLLDTTDPLQIEKVESYRKAMKKFSIENCIHEVDTKGLDWQDGYHAVDKILQSDPIPTAIIGGSYDISGGIVRALQEREISIPEEMSIVSYDNIPQMETMEVPMTCVGVPVNELAKEIVSSIIDLIEEKEEDAWIKKLTPVLTVRESTAFNK</sequence>